<dbReference type="SUPFAM" id="SSF56601">
    <property type="entry name" value="beta-lactamase/transpeptidase-like"/>
    <property type="match status" value="1"/>
</dbReference>
<reference evidence="1" key="1">
    <citation type="submission" date="2023-07" db="EMBL/GenBank/DDBJ databases">
        <title>Two novel species in the genus Flavivirga.</title>
        <authorList>
            <person name="Kwon K."/>
        </authorList>
    </citation>
    <scope>NUCLEOTIDE SEQUENCE</scope>
    <source>
        <strain evidence="1">KACC 14157</strain>
    </source>
</reference>
<dbReference type="InterPro" id="IPR012338">
    <property type="entry name" value="Beta-lactam/transpept-like"/>
</dbReference>
<evidence type="ECO:0000313" key="2">
    <source>
        <dbReference type="Proteomes" id="UP001176891"/>
    </source>
</evidence>
<accession>A0ABT8X892</accession>
<protein>
    <recommendedName>
        <fullName evidence="3">Serine hydrolase</fullName>
    </recommendedName>
</protein>
<name>A0ABT8X892_9FLAO</name>
<dbReference type="Gene3D" id="3.40.710.10">
    <property type="entry name" value="DD-peptidase/beta-lactamase superfamily"/>
    <property type="match status" value="1"/>
</dbReference>
<comment type="caution">
    <text evidence="1">The sequence shown here is derived from an EMBL/GenBank/DDBJ whole genome shotgun (WGS) entry which is preliminary data.</text>
</comment>
<gene>
    <name evidence="1" type="ORF">Q4Q39_20315</name>
</gene>
<dbReference type="EMBL" id="JAUOEM010000011">
    <property type="protein sequence ID" value="MDO5989754.1"/>
    <property type="molecule type" value="Genomic_DNA"/>
</dbReference>
<dbReference type="RefSeq" id="WP_303284437.1">
    <property type="nucleotide sequence ID" value="NZ_BAABCZ010000006.1"/>
</dbReference>
<dbReference type="Proteomes" id="UP001176891">
    <property type="component" value="Unassembled WGS sequence"/>
</dbReference>
<evidence type="ECO:0000313" key="1">
    <source>
        <dbReference type="EMBL" id="MDO5989754.1"/>
    </source>
</evidence>
<sequence length="422" mass="47148">MKLLKIIPLALLCMAFTIPVNDTIYPIDGYQYSGIKRLKRLQLALSGDLPDAKLPAGAYKSINDIKLNLLSQKQYSSQDVLVEDEMLQKKINALFPRLDKSYSVTVLDITNAEKLRYAQQNETRGYQPGSVGKLVVVTALFDQLAKIYPNDYNKRVELLKSKMVKGGNWVLTDEHTIPVFDIATNKLVKRQAVASDVFSLFEWADHALSVSNNGAASVVWREALLMAAFGDKYPTMTQEDADAYFKKGPKNDITDLAIKVANEPLRKLGITEDEWRLGTFFTRGVNPYVGSKGGSIGSPLGLMKWMLQLEQGKVVDEKSSLEIKRLMYMTDRRIRYAQAPELRDAAVYFKSGSLYKCDKTKDASCGKYKGNVFNYMNSVAIVEHSDGSNYMVCLMSNVLSKNSAGDHLALASKIDKAIRSIK</sequence>
<organism evidence="1 2">
    <name type="scientific">Flavivirga amylovorans</name>
    <dbReference type="NCBI Taxonomy" id="870486"/>
    <lineage>
        <taxon>Bacteria</taxon>
        <taxon>Pseudomonadati</taxon>
        <taxon>Bacteroidota</taxon>
        <taxon>Flavobacteriia</taxon>
        <taxon>Flavobacteriales</taxon>
        <taxon>Flavobacteriaceae</taxon>
        <taxon>Flavivirga</taxon>
    </lineage>
</organism>
<keyword evidence="2" id="KW-1185">Reference proteome</keyword>
<evidence type="ECO:0008006" key="3">
    <source>
        <dbReference type="Google" id="ProtNLM"/>
    </source>
</evidence>
<proteinExistence type="predicted"/>